<keyword evidence="2" id="KW-1185">Reference proteome</keyword>
<sequence>MDCATTHSTCYQESCSGLPTRVVDVSQRNQNPHLVLSTGDEEVAYVALSHCWGPLVPGSRLLRTTSVNIESMRREIPLESMPQNFQDAVTVTRMLGLHYLWIDSLCIIQDSKEDWEKEGAKMGDIYKNAFVTIAATSASRSEDGFLKYSTNDSRTAILLPALSASEESGELILQETTHTASHWEEAVESSTWNDRAWTMQERFLARCVIHFSKHQIYWECHAHNEDPAEEIGGPSFMHELYTWWYIIAAQYSSRKLTYASDKLPALSGIAAEMLSLASPHVSDRYLCGIWEEDLAHGLLWRYSETRNHMCHPSRTPSWSWA</sequence>
<proteinExistence type="predicted"/>
<name>A0ACB6QYP1_9PLEO</name>
<evidence type="ECO:0000313" key="2">
    <source>
        <dbReference type="Proteomes" id="UP000799755"/>
    </source>
</evidence>
<dbReference type="Proteomes" id="UP000799755">
    <property type="component" value="Unassembled WGS sequence"/>
</dbReference>
<protein>
    <submittedName>
        <fullName evidence="1">HET-domain-containing protein</fullName>
    </submittedName>
</protein>
<organism evidence="1 2">
    <name type="scientific">Lindgomyces ingoldianus</name>
    <dbReference type="NCBI Taxonomy" id="673940"/>
    <lineage>
        <taxon>Eukaryota</taxon>
        <taxon>Fungi</taxon>
        <taxon>Dikarya</taxon>
        <taxon>Ascomycota</taxon>
        <taxon>Pezizomycotina</taxon>
        <taxon>Dothideomycetes</taxon>
        <taxon>Pleosporomycetidae</taxon>
        <taxon>Pleosporales</taxon>
        <taxon>Lindgomycetaceae</taxon>
        <taxon>Lindgomyces</taxon>
    </lineage>
</organism>
<feature type="non-terminal residue" evidence="1">
    <location>
        <position position="321"/>
    </location>
</feature>
<comment type="caution">
    <text evidence="1">The sequence shown here is derived from an EMBL/GenBank/DDBJ whole genome shotgun (WGS) entry which is preliminary data.</text>
</comment>
<reference evidence="1" key="1">
    <citation type="journal article" date="2020" name="Stud. Mycol.">
        <title>101 Dothideomycetes genomes: a test case for predicting lifestyles and emergence of pathogens.</title>
        <authorList>
            <person name="Haridas S."/>
            <person name="Albert R."/>
            <person name="Binder M."/>
            <person name="Bloem J."/>
            <person name="Labutti K."/>
            <person name="Salamov A."/>
            <person name="Andreopoulos B."/>
            <person name="Baker S."/>
            <person name="Barry K."/>
            <person name="Bills G."/>
            <person name="Bluhm B."/>
            <person name="Cannon C."/>
            <person name="Castanera R."/>
            <person name="Culley D."/>
            <person name="Daum C."/>
            <person name="Ezra D."/>
            <person name="Gonzalez J."/>
            <person name="Henrissat B."/>
            <person name="Kuo A."/>
            <person name="Liang C."/>
            <person name="Lipzen A."/>
            <person name="Lutzoni F."/>
            <person name="Magnuson J."/>
            <person name="Mondo S."/>
            <person name="Nolan M."/>
            <person name="Ohm R."/>
            <person name="Pangilinan J."/>
            <person name="Park H.-J."/>
            <person name="Ramirez L."/>
            <person name="Alfaro M."/>
            <person name="Sun H."/>
            <person name="Tritt A."/>
            <person name="Yoshinaga Y."/>
            <person name="Zwiers L.-H."/>
            <person name="Turgeon B."/>
            <person name="Goodwin S."/>
            <person name="Spatafora J."/>
            <person name="Crous P."/>
            <person name="Grigoriev I."/>
        </authorList>
    </citation>
    <scope>NUCLEOTIDE SEQUENCE</scope>
    <source>
        <strain evidence="1">ATCC 200398</strain>
    </source>
</reference>
<dbReference type="EMBL" id="MU003504">
    <property type="protein sequence ID" value="KAF2471655.1"/>
    <property type="molecule type" value="Genomic_DNA"/>
</dbReference>
<gene>
    <name evidence="1" type="ORF">BDR25DRAFT_222640</name>
</gene>
<accession>A0ACB6QYP1</accession>
<evidence type="ECO:0000313" key="1">
    <source>
        <dbReference type="EMBL" id="KAF2471655.1"/>
    </source>
</evidence>